<dbReference type="PANTHER" id="PTHR43400">
    <property type="entry name" value="FUMARATE REDUCTASE"/>
    <property type="match status" value="1"/>
</dbReference>
<evidence type="ECO:0000313" key="7">
    <source>
        <dbReference type="Proteomes" id="UP000321085"/>
    </source>
</evidence>
<protein>
    <recommendedName>
        <fullName evidence="5">FAD-dependent oxidoreductase 2 FAD-binding domain-containing protein</fullName>
    </recommendedName>
</protein>
<comment type="cofactor">
    <cofactor evidence="1">
        <name>FAD</name>
        <dbReference type="ChEBI" id="CHEBI:57692"/>
    </cofactor>
</comment>
<dbReference type="Proteomes" id="UP000321085">
    <property type="component" value="Unassembled WGS sequence"/>
</dbReference>
<organism evidence="6 7">
    <name type="scientific">Microvirga aerophila</name>
    <dbReference type="NCBI Taxonomy" id="670291"/>
    <lineage>
        <taxon>Bacteria</taxon>
        <taxon>Pseudomonadati</taxon>
        <taxon>Pseudomonadota</taxon>
        <taxon>Alphaproteobacteria</taxon>
        <taxon>Hyphomicrobiales</taxon>
        <taxon>Methylobacteriaceae</taxon>
        <taxon>Microvirga</taxon>
    </lineage>
</organism>
<evidence type="ECO:0000256" key="1">
    <source>
        <dbReference type="ARBA" id="ARBA00001974"/>
    </source>
</evidence>
<dbReference type="PRINTS" id="PR00411">
    <property type="entry name" value="PNDRDTASEI"/>
</dbReference>
<dbReference type="Gene3D" id="3.50.50.60">
    <property type="entry name" value="FAD/NAD(P)-binding domain"/>
    <property type="match status" value="2"/>
</dbReference>
<dbReference type="SUPFAM" id="SSF51905">
    <property type="entry name" value="FAD/NAD(P)-binding domain"/>
    <property type="match status" value="1"/>
</dbReference>
<sequence length="582" mass="62845">MERDELLTPWGCVMTMGQTRAWDLETDVVCIGSGAGGMSAALTAAIEGLNVLVVEKTQYVGGSTAISGGAVWIPNNSQSSQLGHKDSMEQAKLYLDRIVGNWASDEMKRAFLEAGPEMVRYLEQRTEVKLIARAYSPDYYPDTEGASLGGRSMDPAPFDGRSLGKNFDLLRPPLKEFVVLGGMMVTMSDAYHLLNVTKSFASWRHGMKLVARYASDRLRHRRGTRLVLGNSLAGRLLKSALDRKIPVWVSTPARRLIVEDDRVTGVIVTKDGRELAIKARRGVVLATGGFPSDIALRQEFLPHPTGLWSMAPEGNTGDGLQLGQAVGAQANRNNASNAFLAPISILEKPNGETVKFPHLVWDRARPGLMAVNGSAQRFVNEATSYHEFGLAMYDSHKTVPSIPSYLICDSAFLHKWGLGLALPGRRPFRHLIKAGYLVEAPTIEALAQRLGLDPATLAATTVRFNALAAKGEDEDFGKGGNAYNRYLGDPSVKDRNPCLGPITTAPFYSVRVYPGDIGTAAGLVTDRHARVLDDKGQRIAGLYACGNDMNSVMGGTYPGPGITLGPALTFGYLAGRHMAGVA</sequence>
<dbReference type="Pfam" id="PF00890">
    <property type="entry name" value="FAD_binding_2"/>
    <property type="match status" value="1"/>
</dbReference>
<keyword evidence="2" id="KW-0285">Flavoprotein</keyword>
<keyword evidence="7" id="KW-1185">Reference proteome</keyword>
<feature type="domain" description="FAD-dependent oxidoreductase 2 FAD-binding" evidence="5">
    <location>
        <begin position="27"/>
        <end position="564"/>
    </location>
</feature>
<reference evidence="6 7" key="1">
    <citation type="submission" date="2019-07" db="EMBL/GenBank/DDBJ databases">
        <title>Whole genome shotgun sequence of Microvirga aerophila NBRC 106136.</title>
        <authorList>
            <person name="Hosoyama A."/>
            <person name="Uohara A."/>
            <person name="Ohji S."/>
            <person name="Ichikawa N."/>
        </authorList>
    </citation>
    <scope>NUCLEOTIDE SEQUENCE [LARGE SCALE GENOMIC DNA]</scope>
    <source>
        <strain evidence="6 7">NBRC 106136</strain>
    </source>
</reference>
<dbReference type="InterPro" id="IPR027477">
    <property type="entry name" value="Succ_DH/fumarate_Rdtase_cat_sf"/>
</dbReference>
<evidence type="ECO:0000256" key="3">
    <source>
        <dbReference type="ARBA" id="ARBA00022827"/>
    </source>
</evidence>
<evidence type="ECO:0000256" key="2">
    <source>
        <dbReference type="ARBA" id="ARBA00022630"/>
    </source>
</evidence>
<accession>A0A512BYA0</accession>
<dbReference type="SUPFAM" id="SSF56425">
    <property type="entry name" value="Succinate dehydrogenase/fumarate reductase flavoprotein, catalytic domain"/>
    <property type="match status" value="1"/>
</dbReference>
<dbReference type="InterPro" id="IPR036188">
    <property type="entry name" value="FAD/NAD-bd_sf"/>
</dbReference>
<proteinExistence type="predicted"/>
<evidence type="ECO:0000256" key="4">
    <source>
        <dbReference type="ARBA" id="ARBA00023002"/>
    </source>
</evidence>
<keyword evidence="3" id="KW-0274">FAD</keyword>
<evidence type="ECO:0000313" key="6">
    <source>
        <dbReference type="EMBL" id="GEO16931.1"/>
    </source>
</evidence>
<dbReference type="InterPro" id="IPR050315">
    <property type="entry name" value="FAD-oxidoreductase_2"/>
</dbReference>
<dbReference type="InterPro" id="IPR003953">
    <property type="entry name" value="FAD-dep_OxRdtase_2_FAD-bd"/>
</dbReference>
<evidence type="ECO:0000259" key="5">
    <source>
        <dbReference type="Pfam" id="PF00890"/>
    </source>
</evidence>
<keyword evidence="4" id="KW-0560">Oxidoreductase</keyword>
<dbReference type="GO" id="GO:0016491">
    <property type="term" value="F:oxidoreductase activity"/>
    <property type="evidence" value="ECO:0007669"/>
    <property type="project" value="UniProtKB-KW"/>
</dbReference>
<name>A0A512BYA0_9HYPH</name>
<dbReference type="AlphaFoldDB" id="A0A512BYA0"/>
<comment type="caution">
    <text evidence="6">The sequence shown here is derived from an EMBL/GenBank/DDBJ whole genome shotgun (WGS) entry which is preliminary data.</text>
</comment>
<gene>
    <name evidence="6" type="ORF">MAE02_46270</name>
</gene>
<dbReference type="EMBL" id="BJYU01000082">
    <property type="protein sequence ID" value="GEO16931.1"/>
    <property type="molecule type" value="Genomic_DNA"/>
</dbReference>
<dbReference type="GO" id="GO:0008202">
    <property type="term" value="P:steroid metabolic process"/>
    <property type="evidence" value="ECO:0007669"/>
    <property type="project" value="UniProtKB-ARBA"/>
</dbReference>
<dbReference type="PANTHER" id="PTHR43400:SF10">
    <property type="entry name" value="3-OXOSTEROID 1-DEHYDROGENASE"/>
    <property type="match status" value="1"/>
</dbReference>